<dbReference type="Ensembl" id="ENSORLT00020011702.1">
    <property type="protein sequence ID" value="ENSORLP00020022581.1"/>
    <property type="gene ID" value="ENSORLG00020002957.1"/>
</dbReference>
<keyword evidence="2" id="KW-0560">Oxidoreductase</keyword>
<accession>A0A3P9LPH9</accession>
<name>A0A3P9LPH9_ORYLA</name>
<reference evidence="4" key="4">
    <citation type="submission" date="2025-09" db="UniProtKB">
        <authorList>
            <consortium name="Ensembl"/>
        </authorList>
    </citation>
    <scope>IDENTIFICATION</scope>
    <source>
        <strain evidence="4">HNI</strain>
    </source>
</reference>
<sequence length="336" mass="37191">MQNELRSSKGKANEVSPTSYWNASRRAFLSAAPLSPPCVKTVKPVLVKMWSALRFGLLPALKLYLLGSKILLAQLLNKPLRLPGGRDEQEGLAAVRRICEEDKEAKVEFRKLDLASVLSIHQFAQSFKERNLPLNILVNNAGVMLVPEGRTGDGHELHFGVNYLGHFLLTWLLLDLLKSSGEHGDVARVVNVSSSAHSIGEIRLNDINSSYHYSAHAAYCRSKLAQVSFSSHLHQEMQRGGFRVSSCAVDPGMVNTALYCHLWTPLRMAQRVIARLFFRTPAEGAVTVLSAALSQDCKGGYWSNGHREMTSPAFDPGLELNLWEVSMQLLGLQSDQ</sequence>
<dbReference type="Proteomes" id="UP000265180">
    <property type="component" value="Chromosome 21"/>
</dbReference>
<dbReference type="Pfam" id="PF00106">
    <property type="entry name" value="adh_short"/>
    <property type="match status" value="1"/>
</dbReference>
<dbReference type="GO" id="GO:0016491">
    <property type="term" value="F:oxidoreductase activity"/>
    <property type="evidence" value="ECO:0007669"/>
    <property type="project" value="UniProtKB-KW"/>
</dbReference>
<evidence type="ECO:0000313" key="4">
    <source>
        <dbReference type="Ensembl" id="ENSORLP00020022581.1"/>
    </source>
</evidence>
<evidence type="ECO:0008006" key="6">
    <source>
        <dbReference type="Google" id="ProtNLM"/>
    </source>
</evidence>
<dbReference type="SUPFAM" id="SSF51735">
    <property type="entry name" value="NAD(P)-binding Rossmann-fold domains"/>
    <property type="match status" value="1"/>
</dbReference>
<evidence type="ECO:0000313" key="5">
    <source>
        <dbReference type="Proteomes" id="UP000265180"/>
    </source>
</evidence>
<proteinExistence type="inferred from homology"/>
<dbReference type="AlphaFoldDB" id="A0A3P9LPH9"/>
<organism evidence="4 5">
    <name type="scientific">Oryzias latipes</name>
    <name type="common">Japanese rice fish</name>
    <name type="synonym">Japanese killifish</name>
    <dbReference type="NCBI Taxonomy" id="8090"/>
    <lineage>
        <taxon>Eukaryota</taxon>
        <taxon>Metazoa</taxon>
        <taxon>Chordata</taxon>
        <taxon>Craniata</taxon>
        <taxon>Vertebrata</taxon>
        <taxon>Euteleostomi</taxon>
        <taxon>Actinopterygii</taxon>
        <taxon>Neopterygii</taxon>
        <taxon>Teleostei</taxon>
        <taxon>Neoteleostei</taxon>
        <taxon>Acanthomorphata</taxon>
        <taxon>Ovalentaria</taxon>
        <taxon>Atherinomorphae</taxon>
        <taxon>Beloniformes</taxon>
        <taxon>Adrianichthyidae</taxon>
        <taxon>Oryziinae</taxon>
        <taxon>Oryzias</taxon>
    </lineage>
</organism>
<evidence type="ECO:0000256" key="2">
    <source>
        <dbReference type="ARBA" id="ARBA00023002"/>
    </source>
</evidence>
<dbReference type="PRINTS" id="PR00080">
    <property type="entry name" value="SDRFAMILY"/>
</dbReference>
<dbReference type="InterPro" id="IPR002347">
    <property type="entry name" value="SDR_fam"/>
</dbReference>
<protein>
    <recommendedName>
        <fullName evidence="6">Dehydrogenase/reductase (SDR family) X-linked</fullName>
    </recommendedName>
</protein>
<evidence type="ECO:0000256" key="1">
    <source>
        <dbReference type="ARBA" id="ARBA00006484"/>
    </source>
</evidence>
<reference evidence="4 5" key="2">
    <citation type="submission" date="2017-04" db="EMBL/GenBank/DDBJ databases">
        <title>CpG methylation of centromeres and impact of large insertions on vertebrate speciation.</title>
        <authorList>
            <person name="Ichikawa K."/>
            <person name="Yoshimura J."/>
            <person name="Morishita S."/>
        </authorList>
    </citation>
    <scope>NUCLEOTIDE SEQUENCE</scope>
    <source>
        <strain evidence="4 5">HNI</strain>
    </source>
</reference>
<evidence type="ECO:0000256" key="3">
    <source>
        <dbReference type="RuleBase" id="RU000363"/>
    </source>
</evidence>
<dbReference type="PANTHER" id="PTHR43157:SF31">
    <property type="entry name" value="PHOSPHATIDYLINOSITOL-GLYCAN BIOSYNTHESIS CLASS F PROTEIN"/>
    <property type="match status" value="1"/>
</dbReference>
<reference evidence="4" key="3">
    <citation type="submission" date="2025-08" db="UniProtKB">
        <authorList>
            <consortium name="Ensembl"/>
        </authorList>
    </citation>
    <scope>IDENTIFICATION</scope>
    <source>
        <strain evidence="4">HNI</strain>
    </source>
</reference>
<dbReference type="PANTHER" id="PTHR43157">
    <property type="entry name" value="PHOSPHATIDYLINOSITOL-GLYCAN BIOSYNTHESIS CLASS F PROTEIN-RELATED"/>
    <property type="match status" value="1"/>
</dbReference>
<dbReference type="Gene3D" id="3.40.50.720">
    <property type="entry name" value="NAD(P)-binding Rossmann-like Domain"/>
    <property type="match status" value="1"/>
</dbReference>
<comment type="similarity">
    <text evidence="1 3">Belongs to the short-chain dehydrogenases/reductases (SDR) family.</text>
</comment>
<reference key="1">
    <citation type="journal article" date="2007" name="Nature">
        <title>The medaka draft genome and insights into vertebrate genome evolution.</title>
        <authorList>
            <person name="Kasahara M."/>
            <person name="Naruse K."/>
            <person name="Sasaki S."/>
            <person name="Nakatani Y."/>
            <person name="Qu W."/>
            <person name="Ahsan B."/>
            <person name="Yamada T."/>
            <person name="Nagayasu Y."/>
            <person name="Doi K."/>
            <person name="Kasai Y."/>
            <person name="Jindo T."/>
            <person name="Kobayashi D."/>
            <person name="Shimada A."/>
            <person name="Toyoda A."/>
            <person name="Kuroki Y."/>
            <person name="Fujiyama A."/>
            <person name="Sasaki T."/>
            <person name="Shimizu A."/>
            <person name="Asakawa S."/>
            <person name="Shimizu N."/>
            <person name="Hashimoto S."/>
            <person name="Yang J."/>
            <person name="Lee Y."/>
            <person name="Matsushima K."/>
            <person name="Sugano S."/>
            <person name="Sakaizumi M."/>
            <person name="Narita T."/>
            <person name="Ohishi K."/>
            <person name="Haga S."/>
            <person name="Ohta F."/>
            <person name="Nomoto H."/>
            <person name="Nogata K."/>
            <person name="Morishita T."/>
            <person name="Endo T."/>
            <person name="Shin-I T."/>
            <person name="Takeda H."/>
            <person name="Morishita S."/>
            <person name="Kohara Y."/>
        </authorList>
    </citation>
    <scope>NUCLEOTIDE SEQUENCE [LARGE SCALE GENOMIC DNA]</scope>
    <source>
        <strain>Hd-rR</strain>
    </source>
</reference>
<dbReference type="InterPro" id="IPR036291">
    <property type="entry name" value="NAD(P)-bd_dom_sf"/>
</dbReference>